<protein>
    <submittedName>
        <fullName evidence="1">Uncharacterized protein</fullName>
    </submittedName>
</protein>
<dbReference type="Proteomes" id="UP000602442">
    <property type="component" value="Unassembled WGS sequence"/>
</dbReference>
<proteinExistence type="predicted"/>
<comment type="caution">
    <text evidence="1">The sequence shown here is derived from an EMBL/GenBank/DDBJ whole genome shotgun (WGS) entry which is preliminary data.</text>
</comment>
<accession>A0ABS0MZE7</accession>
<reference evidence="1 2" key="1">
    <citation type="submission" date="2020-11" db="EMBL/GenBank/DDBJ databases">
        <title>Erythrobacter sediminis sp. nov., a marine bacterium from a tidal flat of Garorim Bay.</title>
        <authorList>
            <person name="Kim D."/>
            <person name="Yoo Y."/>
            <person name="Kim J.-J."/>
        </authorList>
    </citation>
    <scope>NUCLEOTIDE SEQUENCE [LARGE SCALE GENOMIC DNA]</scope>
    <source>
        <strain evidence="1 2">JGD-13</strain>
    </source>
</reference>
<name>A0ABS0MZE7_9SPHN</name>
<dbReference type="EMBL" id="JAEANY010000001">
    <property type="protein sequence ID" value="MBH5321083.1"/>
    <property type="molecule type" value="Genomic_DNA"/>
</dbReference>
<organism evidence="1 2">
    <name type="scientific">Aurantiacibacter sediminis</name>
    <dbReference type="NCBI Taxonomy" id="2793064"/>
    <lineage>
        <taxon>Bacteria</taxon>
        <taxon>Pseudomonadati</taxon>
        <taxon>Pseudomonadota</taxon>
        <taxon>Alphaproteobacteria</taxon>
        <taxon>Sphingomonadales</taxon>
        <taxon>Erythrobacteraceae</taxon>
        <taxon>Aurantiacibacter</taxon>
    </lineage>
</organism>
<dbReference type="PROSITE" id="PS51257">
    <property type="entry name" value="PROKAR_LIPOPROTEIN"/>
    <property type="match status" value="1"/>
</dbReference>
<sequence length="138" mass="14932">MKQASVNIALLFSALVISGCQQDNCQRGDASCNELANKHEYSILQVAHSQVGQRSENEPLIILRNVGESGKTALAFPSREDDGYVVMLADAEVSPRDKTIGMEDFYVTVEAIADLEASGLVLTPEIDRLISEMAETTG</sequence>
<dbReference type="RefSeq" id="WP_197919781.1">
    <property type="nucleotide sequence ID" value="NZ_CAWPTA010000006.1"/>
</dbReference>
<evidence type="ECO:0000313" key="2">
    <source>
        <dbReference type="Proteomes" id="UP000602442"/>
    </source>
</evidence>
<gene>
    <name evidence="1" type="ORF">I5L03_00620</name>
</gene>
<evidence type="ECO:0000313" key="1">
    <source>
        <dbReference type="EMBL" id="MBH5321083.1"/>
    </source>
</evidence>
<keyword evidence="2" id="KW-1185">Reference proteome</keyword>